<dbReference type="GO" id="GO:0008171">
    <property type="term" value="F:O-methyltransferase activity"/>
    <property type="evidence" value="ECO:0007669"/>
    <property type="project" value="InterPro"/>
</dbReference>
<dbReference type="SUPFAM" id="SSF53335">
    <property type="entry name" value="S-adenosyl-L-methionine-dependent methyltransferases"/>
    <property type="match status" value="1"/>
</dbReference>
<evidence type="ECO:0000256" key="1">
    <source>
        <dbReference type="ARBA" id="ARBA00022603"/>
    </source>
</evidence>
<sequence length="541" mass="60614">MGIYLVPGSHPACMGQSRTCSIQVFGWGRRIWNEKIASDQISIPFARLVTNIQVSSSSFFAWFLEMEGSASRIAILSDIIASNTAKLDKYLQINKISQPSLDENCLDSLNLPRDIHEARAAIVDATLELRLICLGPREALYSRRAHELVSLHFVSSFDVPSLVPVSGSATFAEIASQCQPPVSKEIVKRLLRHSMTGGVFKEHENGVVSHTASSRLMAEDSNIRDWVKLELDGVWGMAANIVPAMKKWPDSSDPRHTAFSLAAGTPVPFYEAIGHNIELAKRFGSALVAEEARFGLSPKHLFTIYPWLTLPHSSIIVDIGGSTGNVSLGLASALPDRKLKFVVQDRKEVISLVDQTAVLANLKSGVETFVEFMEHDFFKPQLVKCADVYLLRLILHNWSDNDCLRILRNLVPALKHGSKILVNEIVMPDWRDMECKKSESNIRLMDIFMLMLFNSQERDLKGWQELFTKADPRYCFNSIKRSPESFLSVIEFVWGGEADSQRITYSDDMSQEHAKEEAVESSFVQRETDYGGKSIEDLFAL</sequence>
<dbReference type="OrthoDB" id="1606438at2759"/>
<evidence type="ECO:0000259" key="4">
    <source>
        <dbReference type="Pfam" id="PF00891"/>
    </source>
</evidence>
<dbReference type="PROSITE" id="PS51683">
    <property type="entry name" value="SAM_OMT_II"/>
    <property type="match status" value="1"/>
</dbReference>
<dbReference type="InterPro" id="IPR029063">
    <property type="entry name" value="SAM-dependent_MTases_sf"/>
</dbReference>
<proteinExistence type="predicted"/>
<dbReference type="Proteomes" id="UP001152300">
    <property type="component" value="Unassembled WGS sequence"/>
</dbReference>
<evidence type="ECO:0000256" key="3">
    <source>
        <dbReference type="ARBA" id="ARBA00022691"/>
    </source>
</evidence>
<organism evidence="5 6">
    <name type="scientific">Sclerotinia nivalis</name>
    <dbReference type="NCBI Taxonomy" id="352851"/>
    <lineage>
        <taxon>Eukaryota</taxon>
        <taxon>Fungi</taxon>
        <taxon>Dikarya</taxon>
        <taxon>Ascomycota</taxon>
        <taxon>Pezizomycotina</taxon>
        <taxon>Leotiomycetes</taxon>
        <taxon>Helotiales</taxon>
        <taxon>Sclerotiniaceae</taxon>
        <taxon>Sclerotinia</taxon>
    </lineage>
</organism>
<dbReference type="PANTHER" id="PTHR43712:SF12">
    <property type="entry name" value="STERIGMATOCYSTIN 8-O-METHYLTRANSFERASE"/>
    <property type="match status" value="1"/>
</dbReference>
<dbReference type="InterPro" id="IPR036388">
    <property type="entry name" value="WH-like_DNA-bd_sf"/>
</dbReference>
<dbReference type="EMBL" id="JAPEIS010000016">
    <property type="protein sequence ID" value="KAJ8058503.1"/>
    <property type="molecule type" value="Genomic_DNA"/>
</dbReference>
<evidence type="ECO:0000313" key="5">
    <source>
        <dbReference type="EMBL" id="KAJ8058503.1"/>
    </source>
</evidence>
<reference evidence="5" key="1">
    <citation type="submission" date="2022-11" db="EMBL/GenBank/DDBJ databases">
        <title>Genome Resource of Sclerotinia nivalis Strain SnTB1, a Plant Pathogen Isolated from American Ginseng.</title>
        <authorList>
            <person name="Fan S."/>
        </authorList>
    </citation>
    <scope>NUCLEOTIDE SEQUENCE</scope>
    <source>
        <strain evidence="5">SnTB1</strain>
    </source>
</reference>
<dbReference type="InterPro" id="IPR036390">
    <property type="entry name" value="WH_DNA-bd_sf"/>
</dbReference>
<keyword evidence="6" id="KW-1185">Reference proteome</keyword>
<accession>A0A9X0DF52</accession>
<dbReference type="AlphaFoldDB" id="A0A9X0DF52"/>
<protein>
    <recommendedName>
        <fullName evidence="4">O-methyltransferase C-terminal domain-containing protein</fullName>
    </recommendedName>
</protein>
<keyword evidence="1" id="KW-0489">Methyltransferase</keyword>
<dbReference type="PANTHER" id="PTHR43712">
    <property type="entry name" value="PUTATIVE (AFU_ORTHOLOGUE AFUA_4G14580)-RELATED"/>
    <property type="match status" value="1"/>
</dbReference>
<keyword evidence="3" id="KW-0949">S-adenosyl-L-methionine</keyword>
<dbReference type="Gene3D" id="3.40.50.150">
    <property type="entry name" value="Vaccinia Virus protein VP39"/>
    <property type="match status" value="1"/>
</dbReference>
<comment type="caution">
    <text evidence="5">The sequence shown here is derived from an EMBL/GenBank/DDBJ whole genome shotgun (WGS) entry which is preliminary data.</text>
</comment>
<dbReference type="InterPro" id="IPR001077">
    <property type="entry name" value="COMT_C"/>
</dbReference>
<dbReference type="InterPro" id="IPR016461">
    <property type="entry name" value="COMT-like"/>
</dbReference>
<keyword evidence="2" id="KW-0808">Transferase</keyword>
<gene>
    <name evidence="5" type="ORF">OCU04_012689</name>
</gene>
<evidence type="ECO:0000313" key="6">
    <source>
        <dbReference type="Proteomes" id="UP001152300"/>
    </source>
</evidence>
<feature type="domain" description="O-methyltransferase C-terminal" evidence="4">
    <location>
        <begin position="258"/>
        <end position="470"/>
    </location>
</feature>
<evidence type="ECO:0000256" key="2">
    <source>
        <dbReference type="ARBA" id="ARBA00022679"/>
    </source>
</evidence>
<dbReference type="Gene3D" id="1.10.10.10">
    <property type="entry name" value="Winged helix-like DNA-binding domain superfamily/Winged helix DNA-binding domain"/>
    <property type="match status" value="1"/>
</dbReference>
<dbReference type="GO" id="GO:0032259">
    <property type="term" value="P:methylation"/>
    <property type="evidence" value="ECO:0007669"/>
    <property type="project" value="UniProtKB-KW"/>
</dbReference>
<dbReference type="SUPFAM" id="SSF46785">
    <property type="entry name" value="Winged helix' DNA-binding domain"/>
    <property type="match status" value="1"/>
</dbReference>
<dbReference type="Pfam" id="PF00891">
    <property type="entry name" value="Methyltransf_2"/>
    <property type="match status" value="1"/>
</dbReference>
<name>A0A9X0DF52_9HELO</name>